<dbReference type="KEGG" id="smo:SELMODRAFT_96631"/>
<comment type="similarity">
    <text evidence="8">Belongs to the RING-type zinc finger family. ATL subfamily.</text>
</comment>
<name>D8RLP9_SELML</name>
<dbReference type="SMART" id="SM00184">
    <property type="entry name" value="RING"/>
    <property type="match status" value="1"/>
</dbReference>
<dbReference type="PANTHER" id="PTHR46905:SF7">
    <property type="entry name" value="RING-H2 FINGER PROTEIN ATL78"/>
    <property type="match status" value="1"/>
</dbReference>
<dbReference type="GO" id="GO:0008270">
    <property type="term" value="F:zinc ion binding"/>
    <property type="evidence" value="ECO:0007669"/>
    <property type="project" value="UniProtKB-KW"/>
</dbReference>
<dbReference type="GO" id="GO:0016740">
    <property type="term" value="F:transferase activity"/>
    <property type="evidence" value="ECO:0007669"/>
    <property type="project" value="UniProtKB-KW"/>
</dbReference>
<dbReference type="Proteomes" id="UP000001514">
    <property type="component" value="Unassembled WGS sequence"/>
</dbReference>
<keyword evidence="9" id="KW-0863">Zinc-finger</keyword>
<feature type="domain" description="RING-type" evidence="10">
    <location>
        <begin position="12"/>
        <end position="54"/>
    </location>
</feature>
<dbReference type="AlphaFoldDB" id="D8RLP9"/>
<evidence type="ECO:0000256" key="6">
    <source>
        <dbReference type="ARBA" id="ARBA00022989"/>
    </source>
</evidence>
<dbReference type="InterPro" id="IPR001841">
    <property type="entry name" value="Znf_RING"/>
</dbReference>
<dbReference type="Gramene" id="EFJ26456">
    <property type="protein sequence ID" value="EFJ26456"/>
    <property type="gene ID" value="SELMODRAFT_97813"/>
</dbReference>
<dbReference type="PROSITE" id="PS50089">
    <property type="entry name" value="ZF_RING_2"/>
    <property type="match status" value="1"/>
</dbReference>
<dbReference type="Pfam" id="PF13639">
    <property type="entry name" value="zf-RING_2"/>
    <property type="match status" value="1"/>
</dbReference>
<keyword evidence="4" id="KW-0479">Metal-binding</keyword>
<keyword evidence="7" id="KW-0472">Membrane</keyword>
<organism evidence="13">
    <name type="scientific">Selaginella moellendorffii</name>
    <name type="common">Spikemoss</name>
    <dbReference type="NCBI Taxonomy" id="88036"/>
    <lineage>
        <taxon>Eukaryota</taxon>
        <taxon>Viridiplantae</taxon>
        <taxon>Streptophyta</taxon>
        <taxon>Embryophyta</taxon>
        <taxon>Tracheophyta</taxon>
        <taxon>Lycopodiopsida</taxon>
        <taxon>Selaginellales</taxon>
        <taxon>Selaginellaceae</taxon>
        <taxon>Selaginella</taxon>
    </lineage>
</organism>
<evidence type="ECO:0000256" key="7">
    <source>
        <dbReference type="ARBA" id="ARBA00023136"/>
    </source>
</evidence>
<evidence type="ECO:0000256" key="8">
    <source>
        <dbReference type="ARBA" id="ARBA00024209"/>
    </source>
</evidence>
<evidence type="ECO:0000256" key="9">
    <source>
        <dbReference type="PROSITE-ProRule" id="PRU00175"/>
    </source>
</evidence>
<dbReference type="GO" id="GO:0016567">
    <property type="term" value="P:protein ubiquitination"/>
    <property type="evidence" value="ECO:0007669"/>
    <property type="project" value="InterPro"/>
</dbReference>
<evidence type="ECO:0000259" key="10">
    <source>
        <dbReference type="PROSITE" id="PS50089"/>
    </source>
</evidence>
<gene>
    <name evidence="12" type="ORF">SELMODRAFT_96631</name>
    <name evidence="11" type="ORF">SELMODRAFT_97813</name>
</gene>
<evidence type="ECO:0000313" key="11">
    <source>
        <dbReference type="EMBL" id="EFJ26456.1"/>
    </source>
</evidence>
<evidence type="ECO:0000256" key="1">
    <source>
        <dbReference type="ARBA" id="ARBA00004167"/>
    </source>
</evidence>
<dbReference type="KEGG" id="smo:SELMODRAFT_97813"/>
<evidence type="ECO:0000256" key="4">
    <source>
        <dbReference type="ARBA" id="ARBA00022723"/>
    </source>
</evidence>
<dbReference type="InterPro" id="IPR044602">
    <property type="entry name" value="ATL10/ATL72-79-like"/>
</dbReference>
<proteinExistence type="inferred from homology"/>
<keyword evidence="2" id="KW-0808">Transferase</keyword>
<keyword evidence="5" id="KW-0862">Zinc</keyword>
<evidence type="ECO:0000256" key="2">
    <source>
        <dbReference type="ARBA" id="ARBA00022679"/>
    </source>
</evidence>
<accession>D8RLP9</accession>
<protein>
    <recommendedName>
        <fullName evidence="10">RING-type domain-containing protein</fullName>
    </recommendedName>
</protein>
<dbReference type="SUPFAM" id="SSF57850">
    <property type="entry name" value="RING/U-box"/>
    <property type="match status" value="1"/>
</dbReference>
<dbReference type="eggNOG" id="KOG0800">
    <property type="taxonomic scope" value="Eukaryota"/>
</dbReference>
<dbReference type="Gene3D" id="3.30.40.10">
    <property type="entry name" value="Zinc/RING finger domain, C3HC4 (zinc finger)"/>
    <property type="match status" value="1"/>
</dbReference>
<evidence type="ECO:0000256" key="3">
    <source>
        <dbReference type="ARBA" id="ARBA00022692"/>
    </source>
</evidence>
<dbReference type="EMBL" id="GL377583">
    <property type="protein sequence ID" value="EFJ26759.1"/>
    <property type="molecule type" value="Genomic_DNA"/>
</dbReference>
<comment type="subcellular location">
    <subcellularLocation>
        <location evidence="1">Membrane</location>
        <topology evidence="1">Single-pass membrane protein</topology>
    </subcellularLocation>
</comment>
<dbReference type="EMBL" id="GL377584">
    <property type="protein sequence ID" value="EFJ26456.1"/>
    <property type="molecule type" value="Genomic_DNA"/>
</dbReference>
<evidence type="ECO:0000313" key="12">
    <source>
        <dbReference type="EMBL" id="EFJ26759.1"/>
    </source>
</evidence>
<reference evidence="12 13" key="1">
    <citation type="journal article" date="2011" name="Science">
        <title>The Selaginella genome identifies genetic changes associated with the evolution of vascular plants.</title>
        <authorList>
            <person name="Banks J.A."/>
            <person name="Nishiyama T."/>
            <person name="Hasebe M."/>
            <person name="Bowman J.L."/>
            <person name="Gribskov M."/>
            <person name="dePamphilis C."/>
            <person name="Albert V.A."/>
            <person name="Aono N."/>
            <person name="Aoyama T."/>
            <person name="Ambrose B.A."/>
            <person name="Ashton N.W."/>
            <person name="Axtell M.J."/>
            <person name="Barker E."/>
            <person name="Barker M.S."/>
            <person name="Bennetzen J.L."/>
            <person name="Bonawitz N.D."/>
            <person name="Chapple C."/>
            <person name="Cheng C."/>
            <person name="Correa L.G."/>
            <person name="Dacre M."/>
            <person name="DeBarry J."/>
            <person name="Dreyer I."/>
            <person name="Elias M."/>
            <person name="Engstrom E.M."/>
            <person name="Estelle M."/>
            <person name="Feng L."/>
            <person name="Finet C."/>
            <person name="Floyd S.K."/>
            <person name="Frommer W.B."/>
            <person name="Fujita T."/>
            <person name="Gramzow L."/>
            <person name="Gutensohn M."/>
            <person name="Harholt J."/>
            <person name="Hattori M."/>
            <person name="Heyl A."/>
            <person name="Hirai T."/>
            <person name="Hiwatashi Y."/>
            <person name="Ishikawa M."/>
            <person name="Iwata M."/>
            <person name="Karol K.G."/>
            <person name="Koehler B."/>
            <person name="Kolukisaoglu U."/>
            <person name="Kubo M."/>
            <person name="Kurata T."/>
            <person name="Lalonde S."/>
            <person name="Li K."/>
            <person name="Li Y."/>
            <person name="Litt A."/>
            <person name="Lyons E."/>
            <person name="Manning G."/>
            <person name="Maruyama T."/>
            <person name="Michael T.P."/>
            <person name="Mikami K."/>
            <person name="Miyazaki S."/>
            <person name="Morinaga S."/>
            <person name="Murata T."/>
            <person name="Mueller-Roeber B."/>
            <person name="Nelson D.R."/>
            <person name="Obara M."/>
            <person name="Oguri Y."/>
            <person name="Olmstead R.G."/>
            <person name="Onodera N."/>
            <person name="Petersen B.L."/>
            <person name="Pils B."/>
            <person name="Prigge M."/>
            <person name="Rensing S.A."/>
            <person name="Riano-Pachon D.M."/>
            <person name="Roberts A.W."/>
            <person name="Sato Y."/>
            <person name="Scheller H.V."/>
            <person name="Schulz B."/>
            <person name="Schulz C."/>
            <person name="Shakirov E.V."/>
            <person name="Shibagaki N."/>
            <person name="Shinohara N."/>
            <person name="Shippen D.E."/>
            <person name="Soerensen I."/>
            <person name="Sotooka R."/>
            <person name="Sugimoto N."/>
            <person name="Sugita M."/>
            <person name="Sumikawa N."/>
            <person name="Tanurdzic M."/>
            <person name="Theissen G."/>
            <person name="Ulvskov P."/>
            <person name="Wakazuki S."/>
            <person name="Weng J.K."/>
            <person name="Willats W.W."/>
            <person name="Wipf D."/>
            <person name="Wolf P.G."/>
            <person name="Yang L."/>
            <person name="Zimmer A.D."/>
            <person name="Zhu Q."/>
            <person name="Mitros T."/>
            <person name="Hellsten U."/>
            <person name="Loque D."/>
            <person name="Otillar R."/>
            <person name="Salamov A."/>
            <person name="Schmutz J."/>
            <person name="Shapiro H."/>
            <person name="Lindquist E."/>
            <person name="Lucas S."/>
            <person name="Rokhsar D."/>
            <person name="Grigoriev I.V."/>
        </authorList>
    </citation>
    <scope>NUCLEOTIDE SEQUENCE [LARGE SCALE GENOMIC DNA]</scope>
</reference>
<keyword evidence="6" id="KW-1133">Transmembrane helix</keyword>
<dbReference type="Gramene" id="EFJ26759">
    <property type="protein sequence ID" value="EFJ26759"/>
    <property type="gene ID" value="SELMODRAFT_96631"/>
</dbReference>
<dbReference type="HOGENOM" id="CLU_013137_21_6_1"/>
<dbReference type="GO" id="GO:0016020">
    <property type="term" value="C:membrane"/>
    <property type="evidence" value="ECO:0007669"/>
    <property type="project" value="UniProtKB-SubCell"/>
</dbReference>
<dbReference type="InterPro" id="IPR013083">
    <property type="entry name" value="Znf_RING/FYVE/PHD"/>
</dbReference>
<evidence type="ECO:0000256" key="5">
    <source>
        <dbReference type="ARBA" id="ARBA00022833"/>
    </source>
</evidence>
<keyword evidence="3" id="KW-0812">Transmembrane</keyword>
<keyword evidence="13" id="KW-1185">Reference proteome</keyword>
<evidence type="ECO:0000313" key="13">
    <source>
        <dbReference type="Proteomes" id="UP000001514"/>
    </source>
</evidence>
<dbReference type="OMA" id="SGECMIC"/>
<dbReference type="InParanoid" id="D8RLP9"/>
<sequence length="62" mass="6855">MGSSRGGSSGECMICLSEFHSSEKIGMLPDCGHGFHRPCIEMWLFTHSNCPICRHSLVEEQA</sequence>
<dbReference type="PANTHER" id="PTHR46905">
    <property type="entry name" value="RING-H2 FINGER PROTEIN ATL78"/>
    <property type="match status" value="1"/>
</dbReference>